<dbReference type="SUPFAM" id="SSF53335">
    <property type="entry name" value="S-adenosyl-L-methionine-dependent methyltransferases"/>
    <property type="match status" value="1"/>
</dbReference>
<dbReference type="CDD" id="cd02440">
    <property type="entry name" value="AdoMet_MTases"/>
    <property type="match status" value="1"/>
</dbReference>
<dbReference type="InterPro" id="IPR025714">
    <property type="entry name" value="Methyltranfer_dom"/>
</dbReference>
<dbReference type="AlphaFoldDB" id="A0AAW1NV46"/>
<keyword evidence="2" id="KW-0949">S-adenosyl-L-methionine</keyword>
<evidence type="ECO:0000313" key="11">
    <source>
        <dbReference type="Proteomes" id="UP001465755"/>
    </source>
</evidence>
<evidence type="ECO:0000256" key="1">
    <source>
        <dbReference type="ARBA" id="ARBA00022679"/>
    </source>
</evidence>
<proteinExistence type="inferred from homology"/>
<dbReference type="Pfam" id="PF13847">
    <property type="entry name" value="Methyltransf_31"/>
    <property type="match status" value="1"/>
</dbReference>
<evidence type="ECO:0000256" key="8">
    <source>
        <dbReference type="ARBA" id="ARBA00048428"/>
    </source>
</evidence>
<evidence type="ECO:0000256" key="7">
    <source>
        <dbReference type="ARBA" id="ARBA00047943"/>
    </source>
</evidence>
<dbReference type="PANTHER" id="PTHR43675:SF8">
    <property type="entry name" value="ARSENITE METHYLTRANSFERASE"/>
    <property type="match status" value="1"/>
</dbReference>
<dbReference type="Proteomes" id="UP001465755">
    <property type="component" value="Unassembled WGS sequence"/>
</dbReference>
<evidence type="ECO:0000259" key="9">
    <source>
        <dbReference type="Pfam" id="PF13847"/>
    </source>
</evidence>
<sequence>MDRNGVRDFYANLKSSSDLKTTACVAATKPHHLILATFKQIPDAILDRFYGCGVPVPLGIEGLTVLDLGSGSGRDCYLAAALVGQQGSVLGVDMTSDLVQVSQQHAGDYCARLGYDHTNLQFVEGHMEDLGQAGVADNSVDLIISNCVINLCPNKELVFKEAYRVLKHGGEMFFSDMYATRRLSPEVKGQMPWGEGLPGALYLEDFRSLARSVGFEDARIVASSPIDIRDARLKELAGHTTFLSLTIRLFKLPDMLESDPEDYGQWAIYKGTIPGHSHEYALDKCHIFEAGKATAVSGNTAAMLGTGSTRLARHFEVLGERSTHFGAFSEIDYGKSPL</sequence>
<dbReference type="InterPro" id="IPR029063">
    <property type="entry name" value="SAM-dependent_MTases_sf"/>
</dbReference>
<dbReference type="EMBL" id="JALJOQ010000110">
    <property type="protein sequence ID" value="KAK9797040.1"/>
    <property type="molecule type" value="Genomic_DNA"/>
</dbReference>
<evidence type="ECO:0000256" key="4">
    <source>
        <dbReference type="ARBA" id="ARBA00034521"/>
    </source>
</evidence>
<comment type="catalytic activity">
    <reaction evidence="6">
        <text>arsenic triglutathione + [thioredoxin]-dithiol + S-adenosyl-L-methionine + 2 H2O = methylarsonous acid + [thioredoxin]-disulfide + 3 glutathione + S-adenosyl-L-homocysteine + H(+)</text>
        <dbReference type="Rhea" id="RHEA:69460"/>
        <dbReference type="Rhea" id="RHEA-COMP:10698"/>
        <dbReference type="Rhea" id="RHEA-COMP:10700"/>
        <dbReference type="ChEBI" id="CHEBI:15377"/>
        <dbReference type="ChEBI" id="CHEBI:15378"/>
        <dbReference type="ChEBI" id="CHEBI:17826"/>
        <dbReference type="ChEBI" id="CHEBI:29950"/>
        <dbReference type="ChEBI" id="CHEBI:50058"/>
        <dbReference type="ChEBI" id="CHEBI:57856"/>
        <dbReference type="ChEBI" id="CHEBI:57925"/>
        <dbReference type="ChEBI" id="CHEBI:59789"/>
        <dbReference type="ChEBI" id="CHEBI:183640"/>
        <dbReference type="EC" id="2.1.1.137"/>
    </reaction>
</comment>
<gene>
    <name evidence="10" type="ORF">WJX73_003779</name>
</gene>
<keyword evidence="11" id="KW-1185">Reference proteome</keyword>
<feature type="domain" description="Methyltransferase" evidence="9">
    <location>
        <begin position="62"/>
        <end position="189"/>
    </location>
</feature>
<protein>
    <recommendedName>
        <fullName evidence="5">Arsenite methyltransferase</fullName>
        <ecNumber evidence="4">2.1.1.137</ecNumber>
    </recommendedName>
</protein>
<keyword evidence="1" id="KW-0808">Transferase</keyword>
<comment type="catalytic activity">
    <reaction evidence="8">
        <text>arsenic triglutathione + 3 [thioredoxin]-dithiol + 3 S-adenosyl-L-methionine = trimethylarsine + 3 [thioredoxin]-disulfide + 3 glutathione + 3 S-adenosyl-L-homocysteine + 3 H(+)</text>
        <dbReference type="Rhea" id="RHEA:69432"/>
        <dbReference type="Rhea" id="RHEA-COMP:10698"/>
        <dbReference type="Rhea" id="RHEA-COMP:10700"/>
        <dbReference type="ChEBI" id="CHEBI:15378"/>
        <dbReference type="ChEBI" id="CHEBI:27130"/>
        <dbReference type="ChEBI" id="CHEBI:29950"/>
        <dbReference type="ChEBI" id="CHEBI:50058"/>
        <dbReference type="ChEBI" id="CHEBI:57856"/>
        <dbReference type="ChEBI" id="CHEBI:57925"/>
        <dbReference type="ChEBI" id="CHEBI:59789"/>
        <dbReference type="ChEBI" id="CHEBI:183640"/>
        <dbReference type="EC" id="2.1.1.137"/>
    </reaction>
</comment>
<reference evidence="10 11" key="1">
    <citation type="journal article" date="2024" name="Nat. Commun.">
        <title>Phylogenomics reveals the evolutionary origins of lichenization in chlorophyte algae.</title>
        <authorList>
            <person name="Puginier C."/>
            <person name="Libourel C."/>
            <person name="Otte J."/>
            <person name="Skaloud P."/>
            <person name="Haon M."/>
            <person name="Grisel S."/>
            <person name="Petersen M."/>
            <person name="Berrin J.G."/>
            <person name="Delaux P.M."/>
            <person name="Dal Grande F."/>
            <person name="Keller J."/>
        </authorList>
    </citation>
    <scope>NUCLEOTIDE SEQUENCE [LARGE SCALE GENOMIC DNA]</scope>
    <source>
        <strain evidence="10 11">SAG 2036</strain>
    </source>
</reference>
<evidence type="ECO:0000256" key="3">
    <source>
        <dbReference type="ARBA" id="ARBA00034487"/>
    </source>
</evidence>
<evidence type="ECO:0000256" key="2">
    <source>
        <dbReference type="ARBA" id="ARBA00022691"/>
    </source>
</evidence>
<comment type="caution">
    <text evidence="10">The sequence shown here is derived from an EMBL/GenBank/DDBJ whole genome shotgun (WGS) entry which is preliminary data.</text>
</comment>
<name>A0AAW1NV46_9CHLO</name>
<accession>A0AAW1NV46</accession>
<dbReference type="Gene3D" id="3.40.5.100">
    <property type="match status" value="1"/>
</dbReference>
<comment type="similarity">
    <text evidence="3">Belongs to the methyltransferase superfamily. Arsenite methyltransferase family.</text>
</comment>
<dbReference type="GO" id="GO:0030791">
    <property type="term" value="F:arsenite methyltransferase activity"/>
    <property type="evidence" value="ECO:0007669"/>
    <property type="project" value="UniProtKB-EC"/>
</dbReference>
<evidence type="ECO:0000256" key="6">
    <source>
        <dbReference type="ARBA" id="ARBA00047941"/>
    </source>
</evidence>
<evidence type="ECO:0000256" key="5">
    <source>
        <dbReference type="ARBA" id="ARBA00034545"/>
    </source>
</evidence>
<dbReference type="Gene3D" id="3.40.50.150">
    <property type="entry name" value="Vaccinia Virus protein VP39"/>
    <property type="match status" value="1"/>
</dbReference>
<dbReference type="InterPro" id="IPR026669">
    <property type="entry name" value="Arsenite_MeTrfase-like"/>
</dbReference>
<dbReference type="PANTHER" id="PTHR43675">
    <property type="entry name" value="ARSENITE METHYLTRANSFERASE"/>
    <property type="match status" value="1"/>
</dbReference>
<dbReference type="EC" id="2.1.1.137" evidence="4"/>
<comment type="catalytic activity">
    <reaction evidence="7">
        <text>arsenic triglutathione + 2 [thioredoxin]-dithiol + 2 S-adenosyl-L-methionine + H2O = dimethylarsinous acid + 2 [thioredoxin]-disulfide + 3 glutathione + 2 S-adenosyl-L-homocysteine + 2 H(+)</text>
        <dbReference type="Rhea" id="RHEA:69464"/>
        <dbReference type="Rhea" id="RHEA-COMP:10698"/>
        <dbReference type="Rhea" id="RHEA-COMP:10700"/>
        <dbReference type="ChEBI" id="CHEBI:15377"/>
        <dbReference type="ChEBI" id="CHEBI:15378"/>
        <dbReference type="ChEBI" id="CHEBI:23808"/>
        <dbReference type="ChEBI" id="CHEBI:29950"/>
        <dbReference type="ChEBI" id="CHEBI:50058"/>
        <dbReference type="ChEBI" id="CHEBI:57856"/>
        <dbReference type="ChEBI" id="CHEBI:57925"/>
        <dbReference type="ChEBI" id="CHEBI:59789"/>
        <dbReference type="ChEBI" id="CHEBI:183640"/>
        <dbReference type="EC" id="2.1.1.137"/>
    </reaction>
</comment>
<organism evidence="10 11">
    <name type="scientific">Symbiochloris irregularis</name>
    <dbReference type="NCBI Taxonomy" id="706552"/>
    <lineage>
        <taxon>Eukaryota</taxon>
        <taxon>Viridiplantae</taxon>
        <taxon>Chlorophyta</taxon>
        <taxon>core chlorophytes</taxon>
        <taxon>Trebouxiophyceae</taxon>
        <taxon>Trebouxiales</taxon>
        <taxon>Trebouxiaceae</taxon>
        <taxon>Symbiochloris</taxon>
    </lineage>
</organism>
<evidence type="ECO:0000313" key="10">
    <source>
        <dbReference type="EMBL" id="KAK9797040.1"/>
    </source>
</evidence>